<proteinExistence type="predicted"/>
<name>A0ABT5LNN9_9GAMM</name>
<keyword evidence="2" id="KW-1185">Reference proteome</keyword>
<dbReference type="RefSeq" id="WP_273574515.1">
    <property type="nucleotide sequence ID" value="NZ_JAQRFN010000003.1"/>
</dbReference>
<organism evidence="1 2">
    <name type="scientific">Xenorhabdus anantnagensis</name>
    <dbReference type="NCBI Taxonomy" id="3025875"/>
    <lineage>
        <taxon>Bacteria</taxon>
        <taxon>Pseudomonadati</taxon>
        <taxon>Pseudomonadota</taxon>
        <taxon>Gammaproteobacteria</taxon>
        <taxon>Enterobacterales</taxon>
        <taxon>Morganellaceae</taxon>
        <taxon>Xenorhabdus</taxon>
    </lineage>
</organism>
<sequence length="268" mass="31122">MIQHILHHAIEYSHSAFPGKTTNISYFNIENQSEDRKKRYSIKNTGIRQQKLGKLQEKLYYLRTDEEKYDHIMSERKNDALLVGNCKELSLIAFMYLAKEKASNIYHLYKNSFTANKSGEIHDIYIEVLAAAPLSRYDHCFVMLYYPPHTYDKKFQNKKIDEEYNILPSGAWICDPWANIVCLSENYDTHWKSKMASWAKDGKYLALGSASISSNYKNTELSPLESRGHPLYANTFNMIENSKKKVLHKAIIKPDGSTEILKFQCAIR</sequence>
<accession>A0ABT5LNN9</accession>
<reference evidence="1 2" key="1">
    <citation type="submission" date="2023-02" db="EMBL/GenBank/DDBJ databases">
        <title>Entomopathogenic bacteria.</title>
        <authorList>
            <person name="Machado R.A."/>
        </authorList>
    </citation>
    <scope>NUCLEOTIDE SEQUENCE [LARGE SCALE GENOMIC DNA]</scope>
    <source>
        <strain evidence="1 2">XENO-2</strain>
    </source>
</reference>
<dbReference type="Proteomes" id="UP001220225">
    <property type="component" value="Unassembled WGS sequence"/>
</dbReference>
<gene>
    <name evidence="1" type="ORF">PSI14_03955</name>
</gene>
<evidence type="ECO:0000313" key="2">
    <source>
        <dbReference type="Proteomes" id="UP001220225"/>
    </source>
</evidence>
<protein>
    <submittedName>
        <fullName evidence="1">Uncharacterized protein</fullName>
    </submittedName>
</protein>
<evidence type="ECO:0000313" key="1">
    <source>
        <dbReference type="EMBL" id="MDC9596047.1"/>
    </source>
</evidence>
<dbReference type="EMBL" id="JAQRFN010000003">
    <property type="protein sequence ID" value="MDC9596047.1"/>
    <property type="molecule type" value="Genomic_DNA"/>
</dbReference>
<comment type="caution">
    <text evidence="1">The sequence shown here is derived from an EMBL/GenBank/DDBJ whole genome shotgun (WGS) entry which is preliminary data.</text>
</comment>